<feature type="transmembrane region" description="Helical" evidence="8">
    <location>
        <begin position="273"/>
        <end position="291"/>
    </location>
</feature>
<feature type="transmembrane region" description="Helical" evidence="8">
    <location>
        <begin position="394"/>
        <end position="414"/>
    </location>
</feature>
<feature type="transmembrane region" description="Helical" evidence="8">
    <location>
        <begin position="110"/>
        <end position="132"/>
    </location>
</feature>
<dbReference type="AlphaFoldDB" id="G9EQD7"/>
<dbReference type="InterPro" id="IPR051084">
    <property type="entry name" value="H+-coupled_symporters"/>
</dbReference>
<feature type="transmembrane region" description="Helical" evidence="8">
    <location>
        <begin position="44"/>
        <end position="65"/>
    </location>
</feature>
<dbReference type="SUPFAM" id="SSF103473">
    <property type="entry name" value="MFS general substrate transporter"/>
    <property type="match status" value="1"/>
</dbReference>
<feature type="transmembrane region" description="Helical" evidence="8">
    <location>
        <begin position="177"/>
        <end position="196"/>
    </location>
</feature>
<feature type="transmembrane region" description="Helical" evidence="8">
    <location>
        <begin position="144"/>
        <end position="165"/>
    </location>
</feature>
<feature type="transmembrane region" description="Helical" evidence="8">
    <location>
        <begin position="326"/>
        <end position="351"/>
    </location>
</feature>
<feature type="transmembrane region" description="Helical" evidence="8">
    <location>
        <begin position="237"/>
        <end position="261"/>
    </location>
</feature>
<dbReference type="STRING" id="658187.LDG_7484"/>
<evidence type="ECO:0000256" key="6">
    <source>
        <dbReference type="ARBA" id="ARBA00022989"/>
    </source>
</evidence>
<feature type="transmembrane region" description="Helical" evidence="8">
    <location>
        <begin position="303"/>
        <end position="320"/>
    </location>
</feature>
<dbReference type="Proteomes" id="UP000002770">
    <property type="component" value="Unassembled WGS sequence"/>
</dbReference>
<organism evidence="10 11">
    <name type="scientific">Legionella drancourtii LLAP12</name>
    <dbReference type="NCBI Taxonomy" id="658187"/>
    <lineage>
        <taxon>Bacteria</taxon>
        <taxon>Pseudomonadati</taxon>
        <taxon>Pseudomonadota</taxon>
        <taxon>Gammaproteobacteria</taxon>
        <taxon>Legionellales</taxon>
        <taxon>Legionellaceae</taxon>
        <taxon>Legionella</taxon>
    </lineage>
</organism>
<dbReference type="HOGENOM" id="CLU_001265_39_0_6"/>
<gene>
    <name evidence="10" type="ORF">LDG_7484</name>
</gene>
<name>G9EQD7_9GAMM</name>
<dbReference type="PANTHER" id="PTHR43528">
    <property type="entry name" value="ALPHA-KETOGLUTARATE PERMEASE"/>
    <property type="match status" value="1"/>
</dbReference>
<protein>
    <recommendedName>
        <fullName evidence="9">Major facilitator superfamily (MFS) profile domain-containing protein</fullName>
    </recommendedName>
</protein>
<evidence type="ECO:0000256" key="3">
    <source>
        <dbReference type="ARBA" id="ARBA00022475"/>
    </source>
</evidence>
<accession>G9EQD7</accession>
<feature type="transmembrane region" description="Helical" evidence="8">
    <location>
        <begin position="363"/>
        <end position="382"/>
    </location>
</feature>
<evidence type="ECO:0000313" key="10">
    <source>
        <dbReference type="EMBL" id="EHL30532.1"/>
    </source>
</evidence>
<evidence type="ECO:0000256" key="2">
    <source>
        <dbReference type="ARBA" id="ARBA00022448"/>
    </source>
</evidence>
<proteinExistence type="predicted"/>
<keyword evidence="7 8" id="KW-0472">Membrane</keyword>
<keyword evidence="3" id="KW-1003">Cell membrane</keyword>
<dbReference type="InterPro" id="IPR020846">
    <property type="entry name" value="MFS_dom"/>
</dbReference>
<dbReference type="Gene3D" id="1.20.1250.20">
    <property type="entry name" value="MFS general substrate transporter like domains"/>
    <property type="match status" value="2"/>
</dbReference>
<feature type="transmembrane region" description="Helical" evidence="8">
    <location>
        <begin position="77"/>
        <end position="98"/>
    </location>
</feature>
<keyword evidence="4 8" id="KW-0812">Transmembrane</keyword>
<reference evidence="10 11" key="1">
    <citation type="journal article" date="2011" name="BMC Genomics">
        <title>Insight into cross-talk between intra-amoebal pathogens.</title>
        <authorList>
            <person name="Gimenez G."/>
            <person name="Bertelli C."/>
            <person name="Moliner C."/>
            <person name="Robert C."/>
            <person name="Raoult D."/>
            <person name="Fournier P.E."/>
            <person name="Greub G."/>
        </authorList>
    </citation>
    <scope>NUCLEOTIDE SEQUENCE [LARGE SCALE GENOMIC DNA]</scope>
    <source>
        <strain evidence="10 11">LLAP12</strain>
    </source>
</reference>
<feature type="domain" description="Major facilitator superfamily (MFS) profile" evidence="9">
    <location>
        <begin position="8"/>
        <end position="419"/>
    </location>
</feature>
<evidence type="ECO:0000313" key="11">
    <source>
        <dbReference type="Proteomes" id="UP000002770"/>
    </source>
</evidence>
<evidence type="ECO:0000259" key="9">
    <source>
        <dbReference type="PROSITE" id="PS50850"/>
    </source>
</evidence>
<dbReference type="RefSeq" id="WP_006871392.1">
    <property type="nucleotide sequence ID" value="NZ_JH413829.1"/>
</dbReference>
<dbReference type="GO" id="GO:0015293">
    <property type="term" value="F:symporter activity"/>
    <property type="evidence" value="ECO:0007669"/>
    <property type="project" value="UniProtKB-KW"/>
</dbReference>
<dbReference type="GO" id="GO:0005886">
    <property type="term" value="C:plasma membrane"/>
    <property type="evidence" value="ECO:0007669"/>
    <property type="project" value="UniProtKB-SubCell"/>
</dbReference>
<evidence type="ECO:0000256" key="5">
    <source>
        <dbReference type="ARBA" id="ARBA00022847"/>
    </source>
</evidence>
<dbReference type="Pfam" id="PF07690">
    <property type="entry name" value="MFS_1"/>
    <property type="match status" value="1"/>
</dbReference>
<keyword evidence="5" id="KW-0769">Symport</keyword>
<dbReference type="PROSITE" id="PS50850">
    <property type="entry name" value="MFS"/>
    <property type="match status" value="1"/>
</dbReference>
<dbReference type="InParanoid" id="G9EQD7"/>
<dbReference type="EMBL" id="JH413829">
    <property type="protein sequence ID" value="EHL30532.1"/>
    <property type="molecule type" value="Genomic_DNA"/>
</dbReference>
<evidence type="ECO:0000256" key="4">
    <source>
        <dbReference type="ARBA" id="ARBA00022692"/>
    </source>
</evidence>
<keyword evidence="2" id="KW-0813">Transport</keyword>
<dbReference type="InterPro" id="IPR011701">
    <property type="entry name" value="MFS"/>
</dbReference>
<feature type="transmembrane region" description="Helical" evidence="8">
    <location>
        <begin position="20"/>
        <end position="38"/>
    </location>
</feature>
<evidence type="ECO:0000256" key="8">
    <source>
        <dbReference type="SAM" id="Phobius"/>
    </source>
</evidence>
<sequence>MFKISKKIMISGAIGNTLEMYDFAIWGLFSVFLAKAFLPSHSNLSDIFLIFLITYVFRPIGGLLFGILADQIGRKQVLTLSIIVMGLCTSIVGILPSYGSIGLTATLLLVFIRFFQVFSVGGEYISSIALLIESCDKNKKGYYGSWAAFGVNVGMMLASGVGAIITYLINNSLIPSWGWRFAFLISLITSLLGFWIRNSIPESYEFILENARKNKRTISEIFSESIQLVKNSYMESIVVFLLVLFGVSTTVFIYIFSPIYMTSASSLSNNISFIFNTISLAIVAIFIPFFGSISDKYGRIKTMSLGIITLLLIIVPYFIAISSNGFYRILISHILIAIPCACIFSVTPVLITEIFPLNVRCSITGFIYSVAACLGGGIVPILAFKLSNMQYGKYLLSLVIVTIGWACLLGLIALHSKRRKCVYELTLVN</sequence>
<evidence type="ECO:0000256" key="7">
    <source>
        <dbReference type="ARBA" id="ARBA00023136"/>
    </source>
</evidence>
<dbReference type="eggNOG" id="COG0477">
    <property type="taxonomic scope" value="Bacteria"/>
</dbReference>
<dbReference type="OrthoDB" id="3690818at2"/>
<dbReference type="InterPro" id="IPR036259">
    <property type="entry name" value="MFS_trans_sf"/>
</dbReference>
<keyword evidence="11" id="KW-1185">Reference proteome</keyword>
<dbReference type="PANTHER" id="PTHR43528:SF1">
    <property type="entry name" value="ALPHA-KETOGLUTARATE PERMEASE"/>
    <property type="match status" value="1"/>
</dbReference>
<keyword evidence="6 8" id="KW-1133">Transmembrane helix</keyword>
<comment type="subcellular location">
    <subcellularLocation>
        <location evidence="1">Cell membrane</location>
        <topology evidence="1">Multi-pass membrane protein</topology>
    </subcellularLocation>
</comment>
<evidence type="ECO:0000256" key="1">
    <source>
        <dbReference type="ARBA" id="ARBA00004651"/>
    </source>
</evidence>